<dbReference type="RefSeq" id="WP_007028926.1">
    <property type="nucleotide sequence ID" value="NZ_AOHO01000026.1"/>
</dbReference>
<accession>M2YPN0</accession>
<evidence type="ECO:0000313" key="1">
    <source>
        <dbReference type="EMBL" id="EME63935.1"/>
    </source>
</evidence>
<comment type="caution">
    <text evidence="1">The sequence shown here is derived from an EMBL/GenBank/DDBJ whole genome shotgun (WGS) entry which is preliminary data.</text>
</comment>
<sequence>MSVESLGEAEYRRVWDRFHAEFAFKPSTDRFQWPGIDEPAGSVTWSLSALDDDPGYLLLDRMVSAVRRGLASCADELYALDWQHESYRFPTSAKDWPLSPFPDGDYHCYLTPDFALGTFGHPWEYTVCVFGDALVTAVSAELTEILGDPLRRSA</sequence>
<reference evidence="1 2" key="1">
    <citation type="journal article" date="2013" name="Genome Announc.">
        <title>Draft Genome Sequence of Amycolatopsis decaplanina Strain DSM 44594T.</title>
        <authorList>
            <person name="Kaur N."/>
            <person name="Kumar S."/>
            <person name="Bala M."/>
            <person name="Raghava G.P."/>
            <person name="Mayilraj S."/>
        </authorList>
    </citation>
    <scope>NUCLEOTIDE SEQUENCE [LARGE SCALE GENOMIC DNA]</scope>
    <source>
        <strain evidence="1 2">DSM 44594</strain>
    </source>
</reference>
<dbReference type="PATRIC" id="fig|1284240.4.peg.990"/>
<dbReference type="InterPro" id="IPR020323">
    <property type="entry name" value="DUF2716"/>
</dbReference>
<proteinExistence type="predicted"/>
<protein>
    <recommendedName>
        <fullName evidence="3">DUF2716 domain-containing protein</fullName>
    </recommendedName>
</protein>
<evidence type="ECO:0008006" key="3">
    <source>
        <dbReference type="Google" id="ProtNLM"/>
    </source>
</evidence>
<keyword evidence="2" id="KW-1185">Reference proteome</keyword>
<gene>
    <name evidence="1" type="ORF">H074_04939</name>
</gene>
<dbReference type="AlphaFoldDB" id="M2YPN0"/>
<dbReference type="Pfam" id="PF10898">
    <property type="entry name" value="DUF2716"/>
    <property type="match status" value="1"/>
</dbReference>
<evidence type="ECO:0000313" key="2">
    <source>
        <dbReference type="Proteomes" id="UP000054226"/>
    </source>
</evidence>
<dbReference type="Proteomes" id="UP000054226">
    <property type="component" value="Unassembled WGS sequence"/>
</dbReference>
<name>M2YPN0_9PSEU</name>
<dbReference type="EMBL" id="AOHO01000026">
    <property type="protein sequence ID" value="EME63935.1"/>
    <property type="molecule type" value="Genomic_DNA"/>
</dbReference>
<dbReference type="OrthoDB" id="80999at2"/>
<organism evidence="1 2">
    <name type="scientific">Amycolatopsis decaplanina DSM 44594</name>
    <dbReference type="NCBI Taxonomy" id="1284240"/>
    <lineage>
        <taxon>Bacteria</taxon>
        <taxon>Bacillati</taxon>
        <taxon>Actinomycetota</taxon>
        <taxon>Actinomycetes</taxon>
        <taxon>Pseudonocardiales</taxon>
        <taxon>Pseudonocardiaceae</taxon>
        <taxon>Amycolatopsis</taxon>
    </lineage>
</organism>